<reference evidence="2 3" key="1">
    <citation type="journal article" date="2022" name="Int. J. Syst. Evol. Microbiol.">
        <title>Neobacillus kokaensis sp. nov., isolated from soil.</title>
        <authorList>
            <person name="Yuki K."/>
            <person name="Matsubara H."/>
            <person name="Yamaguchi S."/>
        </authorList>
    </citation>
    <scope>NUCLEOTIDE SEQUENCE [LARGE SCALE GENOMIC DNA]</scope>
    <source>
        <strain evidence="2 3">LOB 377</strain>
    </source>
</reference>
<evidence type="ECO:0000259" key="1">
    <source>
        <dbReference type="Pfam" id="PF00139"/>
    </source>
</evidence>
<protein>
    <recommendedName>
        <fullName evidence="1">Legume lectin domain-containing protein</fullName>
    </recommendedName>
</protein>
<dbReference type="Proteomes" id="UP000637074">
    <property type="component" value="Unassembled WGS sequence"/>
</dbReference>
<evidence type="ECO:0000313" key="2">
    <source>
        <dbReference type="EMBL" id="GHI00746.1"/>
    </source>
</evidence>
<dbReference type="SUPFAM" id="SSF49899">
    <property type="entry name" value="Concanavalin A-like lectins/glucanases"/>
    <property type="match status" value="1"/>
</dbReference>
<dbReference type="CDD" id="cd01951">
    <property type="entry name" value="lectin_L-type"/>
    <property type="match status" value="1"/>
</dbReference>
<dbReference type="PANTHER" id="PTHR32401:SF48">
    <property type="entry name" value="LEGUME LECTIN DOMAIN-CONTAINING PROTEIN"/>
    <property type="match status" value="1"/>
</dbReference>
<dbReference type="PROSITE" id="PS00307">
    <property type="entry name" value="LECTIN_LEGUME_BETA"/>
    <property type="match status" value="1"/>
</dbReference>
<proteinExistence type="predicted"/>
<dbReference type="PANTHER" id="PTHR32401">
    <property type="entry name" value="CONCANAVALIN A-LIKE LECTIN FAMILY PROTEIN"/>
    <property type="match status" value="1"/>
</dbReference>
<dbReference type="InterPro" id="IPR001220">
    <property type="entry name" value="Legume_lectin_dom"/>
</dbReference>
<feature type="domain" description="Legume lectin" evidence="1">
    <location>
        <begin position="8"/>
        <end position="232"/>
    </location>
</feature>
<organism evidence="2 3">
    <name type="scientific">Neobacillus kokaensis</name>
    <dbReference type="NCBI Taxonomy" id="2759023"/>
    <lineage>
        <taxon>Bacteria</taxon>
        <taxon>Bacillati</taxon>
        <taxon>Bacillota</taxon>
        <taxon>Bacilli</taxon>
        <taxon>Bacillales</taxon>
        <taxon>Bacillaceae</taxon>
        <taxon>Neobacillus</taxon>
    </lineage>
</organism>
<gene>
    <name evidence="2" type="ORF">AM1BK_42880</name>
</gene>
<name>A0ABQ3N728_9BACI</name>
<dbReference type="EMBL" id="BNDS01000027">
    <property type="protein sequence ID" value="GHI00746.1"/>
    <property type="molecule type" value="Genomic_DNA"/>
</dbReference>
<dbReference type="InterPro" id="IPR013320">
    <property type="entry name" value="ConA-like_dom_sf"/>
</dbReference>
<keyword evidence="3" id="KW-1185">Reference proteome</keyword>
<dbReference type="Pfam" id="PF00139">
    <property type="entry name" value="Lectin_legB"/>
    <property type="match status" value="1"/>
</dbReference>
<comment type="caution">
    <text evidence="2">The sequence shown here is derived from an EMBL/GenBank/DDBJ whole genome shotgun (WGS) entry which is preliminary data.</text>
</comment>
<accession>A0ABQ3N728</accession>
<dbReference type="InterPro" id="IPR056573">
    <property type="entry name" value="Lectin_L-type_dom"/>
</dbReference>
<dbReference type="RefSeq" id="WP_191276398.1">
    <property type="nucleotide sequence ID" value="NZ_BNDS01000027.1"/>
</dbReference>
<dbReference type="InterPro" id="IPR019825">
    <property type="entry name" value="Lectin_legB_Mn/Ca_BS"/>
</dbReference>
<dbReference type="InterPro" id="IPR050258">
    <property type="entry name" value="Leguminous_Lectin"/>
</dbReference>
<dbReference type="Gene3D" id="2.60.120.200">
    <property type="match status" value="1"/>
</dbReference>
<evidence type="ECO:0000313" key="3">
    <source>
        <dbReference type="Proteomes" id="UP000637074"/>
    </source>
</evidence>
<sequence>MGLRPICFTFDDFSDTSTLTLNGSAITTNSGGQTVLRLTEATRSQAGSVFTDETFPVSNGFSTFFSFQITDPGGGVDTSGDGPGADGFVFVIQSNSNTALGANGGGMGYLGIPNSVGVEFDTYLNIEFSDSNGNHVGIDVNGSVNSIATNPALPDLLNNGTVWFAWVDYLPVTQILEVRLSTTNVRPSLPILAAPVDIPLILGSQEGFIGFSAGTGALFEKHDILSWEFCSSAI</sequence>